<dbReference type="InterPro" id="IPR014347">
    <property type="entry name" value="Tautomerase/MIF_sf"/>
</dbReference>
<dbReference type="EMBL" id="RKQG01000001">
    <property type="protein sequence ID" value="RPE35080.1"/>
    <property type="molecule type" value="Genomic_DNA"/>
</dbReference>
<dbReference type="Pfam" id="PF14552">
    <property type="entry name" value="Tautomerase_2"/>
    <property type="match status" value="1"/>
</dbReference>
<dbReference type="SUPFAM" id="SSF55331">
    <property type="entry name" value="Tautomerase/MIF"/>
    <property type="match status" value="1"/>
</dbReference>
<reference evidence="1 2" key="1">
    <citation type="submission" date="2018-11" db="EMBL/GenBank/DDBJ databases">
        <title>Sequencing the genomes of 1000 actinobacteria strains.</title>
        <authorList>
            <person name="Klenk H.-P."/>
        </authorList>
    </citation>
    <scope>NUCLEOTIDE SEQUENCE [LARGE SCALE GENOMIC DNA]</scope>
    <source>
        <strain evidence="1 2">DSM 44781</strain>
    </source>
</reference>
<dbReference type="AlphaFoldDB" id="A0A3N4S8T2"/>
<dbReference type="InterPro" id="IPR037479">
    <property type="entry name" value="Tauto_MSAD"/>
</dbReference>
<name>A0A3N4S8T2_9ACTN</name>
<dbReference type="RefSeq" id="WP_123818685.1">
    <property type="nucleotide sequence ID" value="NZ_RKQG01000001.1"/>
</dbReference>
<gene>
    <name evidence="1" type="ORF">EDD38_3427</name>
</gene>
<dbReference type="Proteomes" id="UP000266906">
    <property type="component" value="Unassembled WGS sequence"/>
</dbReference>
<protein>
    <submittedName>
        <fullName evidence="1">Tautomerase-like protein</fullName>
    </submittedName>
</protein>
<evidence type="ECO:0000313" key="1">
    <source>
        <dbReference type="EMBL" id="RPE35080.1"/>
    </source>
</evidence>
<sequence>MPLVRIDLADSRPADLRRAIADGVHDALVAVVGIPAGDRFQLLTAHPAGELVFDADYLGVRRMDVVYVQITLVAGRPRPLKVELFRRIAANLAAVGVRPEDVHVTLTENTVEDWSVGNGEAQLLALGPVAGTAG</sequence>
<dbReference type="PANTHER" id="PTHR38460:SF1">
    <property type="entry name" value="TAUTOMERASE YOLI-RELATED"/>
    <property type="match status" value="1"/>
</dbReference>
<evidence type="ECO:0000313" key="2">
    <source>
        <dbReference type="Proteomes" id="UP000266906"/>
    </source>
</evidence>
<dbReference type="PANTHER" id="PTHR38460">
    <property type="entry name" value="TAUTOMERASE YOLI-RELATED"/>
    <property type="match status" value="1"/>
</dbReference>
<organism evidence="1 2">
    <name type="scientific">Kitasatospora cineracea</name>
    <dbReference type="NCBI Taxonomy" id="88074"/>
    <lineage>
        <taxon>Bacteria</taxon>
        <taxon>Bacillati</taxon>
        <taxon>Actinomycetota</taxon>
        <taxon>Actinomycetes</taxon>
        <taxon>Kitasatosporales</taxon>
        <taxon>Streptomycetaceae</taxon>
        <taxon>Kitasatospora</taxon>
    </lineage>
</organism>
<accession>A0A3N4S8T2</accession>
<proteinExistence type="predicted"/>
<dbReference type="Gene3D" id="3.30.429.10">
    <property type="entry name" value="Macrophage Migration Inhibitory Factor"/>
    <property type="match status" value="1"/>
</dbReference>
<keyword evidence="2" id="KW-1185">Reference proteome</keyword>
<comment type="caution">
    <text evidence="1">The sequence shown here is derived from an EMBL/GenBank/DDBJ whole genome shotgun (WGS) entry which is preliminary data.</text>
</comment>